<reference evidence="3" key="1">
    <citation type="journal article" date="2019" name="Int. J. Syst. Evol. Microbiol.">
        <title>The Global Catalogue of Microorganisms (GCM) 10K type strain sequencing project: providing services to taxonomists for standard genome sequencing and annotation.</title>
        <authorList>
            <consortium name="The Broad Institute Genomics Platform"/>
            <consortium name="The Broad Institute Genome Sequencing Center for Infectious Disease"/>
            <person name="Wu L."/>
            <person name="Ma J."/>
        </authorList>
    </citation>
    <scope>NUCLEOTIDE SEQUENCE [LARGE SCALE GENOMIC DNA]</scope>
    <source>
        <strain evidence="3">CGMCC 4.1467</strain>
    </source>
</reference>
<gene>
    <name evidence="2" type="ORF">ACFQY0_14055</name>
</gene>
<comment type="caution">
    <text evidence="2">The sequence shown here is derived from an EMBL/GenBank/DDBJ whole genome shotgun (WGS) entry which is preliminary data.</text>
</comment>
<dbReference type="Proteomes" id="UP001596472">
    <property type="component" value="Unassembled WGS sequence"/>
</dbReference>
<feature type="region of interest" description="Disordered" evidence="1">
    <location>
        <begin position="195"/>
        <end position="242"/>
    </location>
</feature>
<evidence type="ECO:0000313" key="3">
    <source>
        <dbReference type="Proteomes" id="UP001596472"/>
    </source>
</evidence>
<keyword evidence="3" id="KW-1185">Reference proteome</keyword>
<feature type="compositionally biased region" description="Polar residues" evidence="1">
    <location>
        <begin position="211"/>
        <end position="221"/>
    </location>
</feature>
<organism evidence="2 3">
    <name type="scientific">Haloferula chungangensis</name>
    <dbReference type="NCBI Taxonomy" id="1048331"/>
    <lineage>
        <taxon>Bacteria</taxon>
        <taxon>Pseudomonadati</taxon>
        <taxon>Verrucomicrobiota</taxon>
        <taxon>Verrucomicrobiia</taxon>
        <taxon>Verrucomicrobiales</taxon>
        <taxon>Verrucomicrobiaceae</taxon>
        <taxon>Haloferula</taxon>
    </lineage>
</organism>
<evidence type="ECO:0000256" key="1">
    <source>
        <dbReference type="SAM" id="MobiDB-lite"/>
    </source>
</evidence>
<proteinExistence type="predicted"/>
<feature type="compositionally biased region" description="Basic and acidic residues" evidence="1">
    <location>
        <begin position="201"/>
        <end position="210"/>
    </location>
</feature>
<name>A0ABW2LAH7_9BACT</name>
<evidence type="ECO:0000313" key="2">
    <source>
        <dbReference type="EMBL" id="MFC7338314.1"/>
    </source>
</evidence>
<accession>A0ABW2LAH7</accession>
<feature type="compositionally biased region" description="Pro residues" evidence="1">
    <location>
        <begin position="231"/>
        <end position="242"/>
    </location>
</feature>
<sequence>MANSSNDCSAQAGESYGRRHGKLQEGSYLMDRPVPVHGTFSQAYKKNDRSHVEQRNFTHVRPLLDYGRHGDIRLVELVNDLCGTVWLPLRNHNTPVIKLVERTRSGSKVTKKCGEALAPWDRLLGYTPCSSASQSKLRAERKHLDPLELPEQIDEKLAVIFEILSWLKEAEVTADLPSKAIDGSVCLVKVARKKPKPSKSGCHEIPHNDRTSPGASFTGTTRPPCASHQNPPGPLPRPFSGW</sequence>
<protein>
    <submittedName>
        <fullName evidence="2">Uncharacterized protein</fullName>
    </submittedName>
</protein>
<dbReference type="EMBL" id="JBHTBS010000007">
    <property type="protein sequence ID" value="MFC7338314.1"/>
    <property type="molecule type" value="Genomic_DNA"/>
</dbReference>
<dbReference type="RefSeq" id="WP_379713512.1">
    <property type="nucleotide sequence ID" value="NZ_JBHTBS010000007.1"/>
</dbReference>